<name>A0A1X6PIP8_PORUM</name>
<reference evidence="2 3" key="1">
    <citation type="submission" date="2017-03" db="EMBL/GenBank/DDBJ databases">
        <title>WGS assembly of Porphyra umbilicalis.</title>
        <authorList>
            <person name="Brawley S.H."/>
            <person name="Blouin N.A."/>
            <person name="Ficko-Blean E."/>
            <person name="Wheeler G.L."/>
            <person name="Lohr M."/>
            <person name="Goodson H.V."/>
            <person name="Jenkins J.W."/>
            <person name="Blaby-Haas C.E."/>
            <person name="Helliwell K.E."/>
            <person name="Chan C."/>
            <person name="Marriage T."/>
            <person name="Bhattacharya D."/>
            <person name="Klein A.S."/>
            <person name="Badis Y."/>
            <person name="Brodie J."/>
            <person name="Cao Y."/>
            <person name="Collen J."/>
            <person name="Dittami S.M."/>
            <person name="Gachon C.M."/>
            <person name="Green B.R."/>
            <person name="Karpowicz S."/>
            <person name="Kim J.W."/>
            <person name="Kudahl U."/>
            <person name="Lin S."/>
            <person name="Michel G."/>
            <person name="Mittag M."/>
            <person name="Olson B.J."/>
            <person name="Pangilinan J."/>
            <person name="Peng Y."/>
            <person name="Qiu H."/>
            <person name="Shu S."/>
            <person name="Singer J.T."/>
            <person name="Smith A.G."/>
            <person name="Sprecher B.N."/>
            <person name="Wagner V."/>
            <person name="Wang W."/>
            <person name="Wang Z.-Y."/>
            <person name="Yan J."/>
            <person name="Yarish C."/>
            <person name="Zoeuner-Riek S."/>
            <person name="Zhuang Y."/>
            <person name="Zou Y."/>
            <person name="Lindquist E.A."/>
            <person name="Grimwood J."/>
            <person name="Barry K."/>
            <person name="Rokhsar D.S."/>
            <person name="Schmutz J."/>
            <person name="Stiller J.W."/>
            <person name="Grossman A.R."/>
            <person name="Prochnik S.E."/>
        </authorList>
    </citation>
    <scope>NUCLEOTIDE SEQUENCE [LARGE SCALE GENOMIC DNA]</scope>
    <source>
        <strain evidence="2">4086291</strain>
    </source>
</reference>
<accession>A0A1X6PIP8</accession>
<feature type="compositionally biased region" description="Low complexity" evidence="1">
    <location>
        <begin position="35"/>
        <end position="44"/>
    </location>
</feature>
<evidence type="ECO:0000313" key="2">
    <source>
        <dbReference type="EMBL" id="OSX80695.1"/>
    </source>
</evidence>
<gene>
    <name evidence="2" type="ORF">BU14_0033s0039</name>
</gene>
<evidence type="ECO:0000313" key="3">
    <source>
        <dbReference type="Proteomes" id="UP000218209"/>
    </source>
</evidence>
<evidence type="ECO:0000256" key="1">
    <source>
        <dbReference type="SAM" id="MobiDB-lite"/>
    </source>
</evidence>
<keyword evidence="3" id="KW-1185">Reference proteome</keyword>
<protein>
    <submittedName>
        <fullName evidence="2">Uncharacterized protein</fullName>
    </submittedName>
</protein>
<organism evidence="2 3">
    <name type="scientific">Porphyra umbilicalis</name>
    <name type="common">Purple laver</name>
    <name type="synonym">Red alga</name>
    <dbReference type="NCBI Taxonomy" id="2786"/>
    <lineage>
        <taxon>Eukaryota</taxon>
        <taxon>Rhodophyta</taxon>
        <taxon>Bangiophyceae</taxon>
        <taxon>Bangiales</taxon>
        <taxon>Bangiaceae</taxon>
        <taxon>Porphyra</taxon>
    </lineage>
</organism>
<dbReference type="EMBL" id="KV918769">
    <property type="protein sequence ID" value="OSX80695.1"/>
    <property type="molecule type" value="Genomic_DNA"/>
</dbReference>
<feature type="region of interest" description="Disordered" evidence="1">
    <location>
        <begin position="1"/>
        <end position="45"/>
    </location>
</feature>
<sequence length="136" mass="13971">MHWAQGAAAVGEEEMPPPPRNPRPQTPLPLHRIPRAAAAAPATARRGRVGRLGAVVLATAAAAAALVANRAACKRVECAGRLPRHAASGDGSAGDGGGCEMATARALLDIPPTAHDLWRLVAADSCLLWAVMTPRP</sequence>
<proteinExistence type="predicted"/>
<dbReference type="Proteomes" id="UP000218209">
    <property type="component" value="Unassembled WGS sequence"/>
</dbReference>
<feature type="compositionally biased region" description="Pro residues" evidence="1">
    <location>
        <begin position="16"/>
        <end position="27"/>
    </location>
</feature>
<dbReference type="AlphaFoldDB" id="A0A1X6PIP8"/>